<dbReference type="Proteomes" id="UP001595579">
    <property type="component" value="Unassembled WGS sequence"/>
</dbReference>
<keyword evidence="4" id="KW-0547">Nucleotide-binding</keyword>
<dbReference type="InterPro" id="IPR027417">
    <property type="entry name" value="P-loop_NTPase"/>
</dbReference>
<evidence type="ECO:0000256" key="4">
    <source>
        <dbReference type="ARBA" id="ARBA00022741"/>
    </source>
</evidence>
<dbReference type="PROSITE" id="PS50893">
    <property type="entry name" value="ABC_TRANSPORTER_2"/>
    <property type="match status" value="1"/>
</dbReference>
<accession>A0ABV7LRP8</accession>
<feature type="domain" description="ABC transporter" evidence="6">
    <location>
        <begin position="15"/>
        <end position="245"/>
    </location>
</feature>
<dbReference type="PANTHER" id="PTHR42711:SF5">
    <property type="entry name" value="ABC TRANSPORTER ATP-BINDING PROTEIN NATA"/>
    <property type="match status" value="1"/>
</dbReference>
<dbReference type="NCBIfam" id="TIGR03864">
    <property type="entry name" value="PQQ_ABC_ATP"/>
    <property type="match status" value="1"/>
</dbReference>
<dbReference type="EMBL" id="JBHRUG010000029">
    <property type="protein sequence ID" value="MFC3285029.1"/>
    <property type="molecule type" value="Genomic_DNA"/>
</dbReference>
<dbReference type="PANTHER" id="PTHR42711">
    <property type="entry name" value="ABC TRANSPORTER ATP-BINDING PROTEIN"/>
    <property type="match status" value="1"/>
</dbReference>
<evidence type="ECO:0000256" key="3">
    <source>
        <dbReference type="ARBA" id="ARBA00022458"/>
    </source>
</evidence>
<proteinExistence type="inferred from homology"/>
<name>A0ABV7LRP8_9GAMM</name>
<keyword evidence="3" id="KW-0536">Nodulation</keyword>
<evidence type="ECO:0000256" key="5">
    <source>
        <dbReference type="ARBA" id="ARBA00022840"/>
    </source>
</evidence>
<dbReference type="RefSeq" id="WP_386775571.1">
    <property type="nucleotide sequence ID" value="NZ_JBHRUG010000029.1"/>
</dbReference>
<dbReference type="SUPFAM" id="SSF52540">
    <property type="entry name" value="P-loop containing nucleoside triphosphate hydrolases"/>
    <property type="match status" value="1"/>
</dbReference>
<gene>
    <name evidence="7" type="ORF">ACFOEV_15615</name>
</gene>
<comment type="similarity">
    <text evidence="1">Belongs to the ABC transporter superfamily.</text>
</comment>
<dbReference type="InterPro" id="IPR003439">
    <property type="entry name" value="ABC_transporter-like_ATP-bd"/>
</dbReference>
<dbReference type="Pfam" id="PF00005">
    <property type="entry name" value="ABC_tran"/>
    <property type="match status" value="1"/>
</dbReference>
<keyword evidence="2" id="KW-0813">Transport</keyword>
<dbReference type="GO" id="GO:0005524">
    <property type="term" value="F:ATP binding"/>
    <property type="evidence" value="ECO:0007669"/>
    <property type="project" value="UniProtKB-KW"/>
</dbReference>
<keyword evidence="8" id="KW-1185">Reference proteome</keyword>
<evidence type="ECO:0000313" key="7">
    <source>
        <dbReference type="EMBL" id="MFC3285029.1"/>
    </source>
</evidence>
<dbReference type="Gene3D" id="3.40.50.300">
    <property type="entry name" value="P-loop containing nucleotide triphosphate hydrolases"/>
    <property type="match status" value="1"/>
</dbReference>
<reference evidence="8" key="1">
    <citation type="journal article" date="2019" name="Int. J. Syst. Evol. Microbiol.">
        <title>The Global Catalogue of Microorganisms (GCM) 10K type strain sequencing project: providing services to taxonomists for standard genome sequencing and annotation.</title>
        <authorList>
            <consortium name="The Broad Institute Genomics Platform"/>
            <consortium name="The Broad Institute Genome Sequencing Center for Infectious Disease"/>
            <person name="Wu L."/>
            <person name="Ma J."/>
        </authorList>
    </citation>
    <scope>NUCLEOTIDE SEQUENCE [LARGE SCALE GENOMIC DNA]</scope>
    <source>
        <strain evidence="8">CECT 7698</strain>
    </source>
</reference>
<keyword evidence="5 7" id="KW-0067">ATP-binding</keyword>
<evidence type="ECO:0000259" key="6">
    <source>
        <dbReference type="PROSITE" id="PS50893"/>
    </source>
</evidence>
<protein>
    <submittedName>
        <fullName evidence="7">ABC transporter ATP-binding protein</fullName>
    </submittedName>
</protein>
<comment type="caution">
    <text evidence="7">The sequence shown here is derived from an EMBL/GenBank/DDBJ whole genome shotgun (WGS) entry which is preliminary data.</text>
</comment>
<evidence type="ECO:0000256" key="1">
    <source>
        <dbReference type="ARBA" id="ARBA00005417"/>
    </source>
</evidence>
<sequence>MNSTTHLVGDAAPMLEIDGVSHRYGPHRALEQVGFSLARGGFHALVGPNGAGKSTLIALITGLLRCRSGEIRVAGQALSRHPREARRRLGVVFQQTTLDLDLSVRQNLLYHASLHGLGRRQARERCDRELVRQQLEARANDKVRQLNGGHRRRLEIARALLHEPELLILDEASAGLDTASRQALNAHVRALCRERHMSVLWTTHLLDEIDDADPVVVLCAGRVIADSQAQALCIHTGTRTLQDAFSRLTTKPDNVVMEGQP</sequence>
<dbReference type="InterPro" id="IPR050763">
    <property type="entry name" value="ABC_transporter_ATP-binding"/>
</dbReference>
<evidence type="ECO:0000313" key="8">
    <source>
        <dbReference type="Proteomes" id="UP001595579"/>
    </source>
</evidence>
<dbReference type="InterPro" id="IPR022467">
    <property type="entry name" value="ABC_transprt_ATP-bd_su_PQQ"/>
</dbReference>
<evidence type="ECO:0000256" key="2">
    <source>
        <dbReference type="ARBA" id="ARBA00022448"/>
    </source>
</evidence>
<organism evidence="7 8">
    <name type="scientific">Litchfieldella rifensis</name>
    <dbReference type="NCBI Taxonomy" id="762643"/>
    <lineage>
        <taxon>Bacteria</taxon>
        <taxon>Pseudomonadati</taxon>
        <taxon>Pseudomonadota</taxon>
        <taxon>Gammaproteobacteria</taxon>
        <taxon>Oceanospirillales</taxon>
        <taxon>Halomonadaceae</taxon>
        <taxon>Litchfieldella</taxon>
    </lineage>
</organism>
<dbReference type="SMART" id="SM00382">
    <property type="entry name" value="AAA"/>
    <property type="match status" value="1"/>
</dbReference>
<dbReference type="InterPro" id="IPR003593">
    <property type="entry name" value="AAA+_ATPase"/>
</dbReference>